<organism evidence="2 3">
    <name type="scientific">Sciurus carolinensis</name>
    <name type="common">Eastern gray squirrel</name>
    <dbReference type="NCBI Taxonomy" id="30640"/>
    <lineage>
        <taxon>Eukaryota</taxon>
        <taxon>Metazoa</taxon>
        <taxon>Chordata</taxon>
        <taxon>Craniata</taxon>
        <taxon>Vertebrata</taxon>
        <taxon>Euteleostomi</taxon>
        <taxon>Mammalia</taxon>
        <taxon>Eutheria</taxon>
        <taxon>Euarchontoglires</taxon>
        <taxon>Glires</taxon>
        <taxon>Rodentia</taxon>
        <taxon>Sciuromorpha</taxon>
        <taxon>Sciuridae</taxon>
        <taxon>Sciurinae</taxon>
        <taxon>Sciurini</taxon>
        <taxon>Sciurus</taxon>
    </lineage>
</organism>
<dbReference type="GO" id="GO:0006915">
    <property type="term" value="P:apoptotic process"/>
    <property type="evidence" value="ECO:0007669"/>
    <property type="project" value="InterPro"/>
</dbReference>
<proteinExistence type="predicted"/>
<feature type="domain" description="XIAP-associated factor 1 C-terminal" evidence="1">
    <location>
        <begin position="212"/>
        <end position="248"/>
    </location>
</feature>
<dbReference type="PANTHER" id="PTHR16295">
    <property type="entry name" value="TRAF-TYPE ZINC FINGER PROTEIN-RELATED"/>
    <property type="match status" value="1"/>
</dbReference>
<dbReference type="InterPro" id="IPR013083">
    <property type="entry name" value="Znf_RING/FYVE/PHD"/>
</dbReference>
<evidence type="ECO:0000313" key="3">
    <source>
        <dbReference type="Proteomes" id="UP001166674"/>
    </source>
</evidence>
<dbReference type="Pfam" id="PF18608">
    <property type="entry name" value="XAF1_C"/>
    <property type="match status" value="1"/>
</dbReference>
<dbReference type="InterPro" id="IPR051986">
    <property type="entry name" value="Innate_Immune_Apopt_Reg"/>
</dbReference>
<dbReference type="Proteomes" id="UP001166674">
    <property type="component" value="Unassembled WGS sequence"/>
</dbReference>
<dbReference type="InterPro" id="IPR041386">
    <property type="entry name" value="XAF1_C"/>
</dbReference>
<keyword evidence="3" id="KW-1185">Reference proteome</keyword>
<dbReference type="EMBL" id="JAATJV010292700">
    <property type="protein sequence ID" value="MBZ3877156.1"/>
    <property type="molecule type" value="Genomic_DNA"/>
</dbReference>
<gene>
    <name evidence="2" type="ORF">SUZIE_141530</name>
</gene>
<dbReference type="PANTHER" id="PTHR16295:SF17">
    <property type="entry name" value="XIAP-ASSOCIATED FACTOR 1"/>
    <property type="match status" value="1"/>
</dbReference>
<protein>
    <submittedName>
        <fullName evidence="2">XIAP-associated factor 1</fullName>
    </submittedName>
</protein>
<dbReference type="AlphaFoldDB" id="A0AA41SYI2"/>
<evidence type="ECO:0000313" key="2">
    <source>
        <dbReference type="EMBL" id="MBZ3877156.1"/>
    </source>
</evidence>
<reference evidence="2" key="1">
    <citation type="submission" date="2020-03" db="EMBL/GenBank/DDBJ databases">
        <title>Studies in the Genomics of Life Span.</title>
        <authorList>
            <person name="Glass D."/>
        </authorList>
    </citation>
    <scope>NUCLEOTIDE SEQUENCE</scope>
    <source>
        <strain evidence="2">SUZIE</strain>
        <tissue evidence="2">Muscle</tissue>
    </source>
</reference>
<name>A0AA41SYI2_SCICA</name>
<dbReference type="Gene3D" id="3.30.40.10">
    <property type="entry name" value="Zinc/RING finger domain, C3HC4 (zinc finger)"/>
    <property type="match status" value="1"/>
</dbReference>
<evidence type="ECO:0000259" key="1">
    <source>
        <dbReference type="Pfam" id="PF18608"/>
    </source>
</evidence>
<comment type="caution">
    <text evidence="2">The sequence shown here is derived from an EMBL/GenBank/DDBJ whole genome shotgun (WGS) entry which is preliminary data.</text>
</comment>
<dbReference type="Gene3D" id="6.10.250.1730">
    <property type="match status" value="1"/>
</dbReference>
<feature type="non-terminal residue" evidence="2">
    <location>
        <position position="1"/>
    </location>
</feature>
<sequence>RSVGSAHLTLHEAHCLQFLVLCPECEEPVPKLKMKKHYENKHQSERQQYSIKGKFCELTGPLTELRIHESHCGKQTECCPHCGQFIRLQVLAQHKEVCQNEQAHLEKGKRMSTPERKIHCDYCNQVFPENEYILHRDKCCSVSESGKHHPSGKPKILPLSLPSEAAGNQTFTAERVVRPKTQNRNRSPQLSTQRALRDKNKITNLPLKAEHKPRTAFPTEDEAAYNILRRCTQCSILLPLPTLRQHQVTSLSSLLTWL</sequence>
<dbReference type="InterPro" id="IPR031220">
    <property type="entry name" value="XAF1_C_sf"/>
</dbReference>
<accession>A0AA41SYI2</accession>
<dbReference type="GO" id="GO:0005739">
    <property type="term" value="C:mitochondrion"/>
    <property type="evidence" value="ECO:0007669"/>
    <property type="project" value="TreeGrafter"/>
</dbReference>